<dbReference type="PANTHER" id="PTHR32134">
    <property type="entry name" value="FNIP REPEAT-CONTAINING PROTEIN"/>
    <property type="match status" value="1"/>
</dbReference>
<protein>
    <recommendedName>
        <fullName evidence="3">COI1 F-box domain-containing protein</fullName>
    </recommendedName>
</protein>
<dbReference type="Proteomes" id="UP000001396">
    <property type="component" value="Unassembled WGS sequence"/>
</dbReference>
<dbReference type="FunCoup" id="D3B302">
    <property type="interactions" value="1036"/>
</dbReference>
<dbReference type="InParanoid" id="D3B302"/>
<comment type="caution">
    <text evidence="1">The sequence shown here is derived from an EMBL/GenBank/DDBJ whole genome shotgun (WGS) entry which is preliminary data.</text>
</comment>
<reference evidence="1 2" key="1">
    <citation type="journal article" date="2011" name="Genome Res.">
        <title>Phylogeny-wide analysis of social amoeba genomes highlights ancient origins for complex intercellular communication.</title>
        <authorList>
            <person name="Heidel A.J."/>
            <person name="Lawal H.M."/>
            <person name="Felder M."/>
            <person name="Schilde C."/>
            <person name="Helps N.R."/>
            <person name="Tunggal B."/>
            <person name="Rivero F."/>
            <person name="John U."/>
            <person name="Schleicher M."/>
            <person name="Eichinger L."/>
            <person name="Platzer M."/>
            <person name="Noegel A.A."/>
            <person name="Schaap P."/>
            <person name="Gloeckner G."/>
        </authorList>
    </citation>
    <scope>NUCLEOTIDE SEQUENCE [LARGE SCALE GENOMIC DNA]</scope>
    <source>
        <strain evidence="2">ATCC 26659 / Pp 5 / PN500</strain>
    </source>
</reference>
<dbReference type="EMBL" id="ADBJ01000010">
    <property type="protein sequence ID" value="EFA83700.1"/>
    <property type="molecule type" value="Genomic_DNA"/>
</dbReference>
<organism evidence="1 2">
    <name type="scientific">Heterostelium pallidum (strain ATCC 26659 / Pp 5 / PN500)</name>
    <name type="common">Cellular slime mold</name>
    <name type="synonym">Polysphondylium pallidum</name>
    <dbReference type="NCBI Taxonomy" id="670386"/>
    <lineage>
        <taxon>Eukaryota</taxon>
        <taxon>Amoebozoa</taxon>
        <taxon>Evosea</taxon>
        <taxon>Eumycetozoa</taxon>
        <taxon>Dictyostelia</taxon>
        <taxon>Acytosteliales</taxon>
        <taxon>Acytosteliaceae</taxon>
        <taxon>Heterostelium</taxon>
    </lineage>
</organism>
<keyword evidence="2" id="KW-1185">Reference proteome</keyword>
<dbReference type="AlphaFoldDB" id="D3B302"/>
<dbReference type="InterPro" id="IPR051251">
    <property type="entry name" value="STK_FNIP-Repeat"/>
</dbReference>
<sequence length="520" mass="59120">MIIVSNISHLLLAKIISYLDDNIDRICFTLVCRRWFNDRHRYLLFNDIKHVGVPNMSKICMNSYKSLINDSMQQKRSKMIMGPNNRYKYYSSGIQTATINISGSNSNTTSYVLAENLYQIESNSNITNIKRCLTLKDKFPPSLTSLSLDQAFEEPLFRDCFPQSLRKLRLNKDTQPLGHGVLPSSLEKLIIVKLMHPIEPGVLPASLRSLYIIYSKIEGFLKVGSLPNQLESYFHSMNVIHIEDNVLPTSLKSLMNIPTIWIPHLSSLVNLRSLSFLLLRNTVVLDLSVLPSSLTALNLIGSPTLKSALPISIRHLQLCNSFYNLDELFPDRSNYHLEVLGIDGFSEQSLVGLDIKRLELGTPFTDSRKKLREIPFGVRELSLCTSNAIVDDNTFPSTLRELNVYDLTIFNQSGVKLPNSIKHLILRSNDSNITKISNNIFPNSLESIKISTISIPFNSMVDNLTIKNDNCNCTIRKLDNDYFILFGMIDRKFIASLFHKSKFHPPNKFKSILKNKISNL</sequence>
<dbReference type="RefSeq" id="XP_020435817.1">
    <property type="nucleotide sequence ID" value="XM_020573745.1"/>
</dbReference>
<accession>D3B302</accession>
<gene>
    <name evidence="1" type="ORF">PPL_02767</name>
</gene>
<evidence type="ECO:0000313" key="1">
    <source>
        <dbReference type="EMBL" id="EFA83700.1"/>
    </source>
</evidence>
<dbReference type="Gene3D" id="1.20.1280.50">
    <property type="match status" value="1"/>
</dbReference>
<evidence type="ECO:0000313" key="2">
    <source>
        <dbReference type="Proteomes" id="UP000001396"/>
    </source>
</evidence>
<dbReference type="PANTHER" id="PTHR32134:SF92">
    <property type="entry name" value="FNIP REPEAT-CONTAINING PROTEIN"/>
    <property type="match status" value="1"/>
</dbReference>
<dbReference type="Pfam" id="PF05725">
    <property type="entry name" value="FNIP"/>
    <property type="match status" value="3"/>
</dbReference>
<dbReference type="InterPro" id="IPR008615">
    <property type="entry name" value="FNIP"/>
</dbReference>
<proteinExistence type="predicted"/>
<name>D3B302_HETP5</name>
<dbReference type="GeneID" id="31358290"/>
<evidence type="ECO:0008006" key="3">
    <source>
        <dbReference type="Google" id="ProtNLM"/>
    </source>
</evidence>